<dbReference type="PANTHER" id="PTHR34310">
    <property type="entry name" value="DUF427 DOMAIN PROTEIN (AFU_ORTHOLOGUE AFUA_3G02220)"/>
    <property type="match status" value="1"/>
</dbReference>
<dbReference type="EMBL" id="JAEPRA010000012">
    <property type="protein sequence ID" value="KAG2177440.1"/>
    <property type="molecule type" value="Genomic_DNA"/>
</dbReference>
<evidence type="ECO:0000313" key="4">
    <source>
        <dbReference type="Proteomes" id="UP000612746"/>
    </source>
</evidence>
<reference evidence="3" key="1">
    <citation type="submission" date="2020-12" db="EMBL/GenBank/DDBJ databases">
        <title>Metabolic potential, ecology and presence of endohyphal bacteria is reflected in genomic diversity of Mucoromycotina.</title>
        <authorList>
            <person name="Muszewska A."/>
            <person name="Okrasinska A."/>
            <person name="Steczkiewicz K."/>
            <person name="Drgas O."/>
            <person name="Orlowska M."/>
            <person name="Perlinska-Lenart U."/>
            <person name="Aleksandrzak-Piekarczyk T."/>
            <person name="Szatraj K."/>
            <person name="Zielenkiewicz U."/>
            <person name="Pilsyk S."/>
            <person name="Malc E."/>
            <person name="Mieczkowski P."/>
            <person name="Kruszewska J.S."/>
            <person name="Biernat P."/>
            <person name="Pawlowska J."/>
        </authorList>
    </citation>
    <scope>NUCLEOTIDE SEQUENCE</scope>
    <source>
        <strain evidence="3">WA0000051536</strain>
    </source>
</reference>
<proteinExistence type="predicted"/>
<evidence type="ECO:0000313" key="3">
    <source>
        <dbReference type="EMBL" id="KAG2177440.1"/>
    </source>
</evidence>
<dbReference type="Pfam" id="PF04248">
    <property type="entry name" value="NTP_transf_9"/>
    <property type="match status" value="1"/>
</dbReference>
<protein>
    <recommendedName>
        <fullName evidence="2">DUF427 domain-containing protein</fullName>
    </recommendedName>
</protein>
<dbReference type="InterPro" id="IPR007361">
    <property type="entry name" value="DUF427"/>
</dbReference>
<name>A0A8H7UC31_9FUNG</name>
<dbReference type="PANTHER" id="PTHR34310:SF9">
    <property type="entry name" value="BLR5716 PROTEIN"/>
    <property type="match status" value="1"/>
</dbReference>
<sequence length="259" mass="29502">MSLHNKTPKEIRPSSQGSVKYEKTPRWTRGYSGHEKIVDSKQAYLIWEGAAGYPIWAFPTQDIAGLVKNDHVDGGKEGLRGQWFDVQIKDKKIENIGYTIKSDTPGFIEEANNLVVIVTSKVDKWLEDDEEAIGHPIDPYHRVDARLSSRHVKVVIDGVTVAETQTAAFLYETGFITRYYIDAIDVQRIDLFRPSTLNTVCPYKGVASYFSATVNGKEYPNIVWTYLNPVDGLQKVRGRWGFYNEKLDIYVDGEKLKYD</sequence>
<evidence type="ECO:0000256" key="1">
    <source>
        <dbReference type="SAM" id="MobiDB-lite"/>
    </source>
</evidence>
<feature type="domain" description="DUF427" evidence="2">
    <location>
        <begin position="152"/>
        <end position="245"/>
    </location>
</feature>
<gene>
    <name evidence="3" type="ORF">INT44_007951</name>
</gene>
<dbReference type="AlphaFoldDB" id="A0A8H7UC31"/>
<dbReference type="OrthoDB" id="18996at2759"/>
<dbReference type="Gene3D" id="2.170.150.40">
    <property type="entry name" value="Domain of unknown function (DUF427)"/>
    <property type="match status" value="2"/>
</dbReference>
<accession>A0A8H7UC31</accession>
<organism evidence="3 4">
    <name type="scientific">Umbelopsis vinacea</name>
    <dbReference type="NCBI Taxonomy" id="44442"/>
    <lineage>
        <taxon>Eukaryota</taxon>
        <taxon>Fungi</taxon>
        <taxon>Fungi incertae sedis</taxon>
        <taxon>Mucoromycota</taxon>
        <taxon>Mucoromycotina</taxon>
        <taxon>Umbelopsidomycetes</taxon>
        <taxon>Umbelopsidales</taxon>
        <taxon>Umbelopsidaceae</taxon>
        <taxon>Umbelopsis</taxon>
    </lineage>
</organism>
<comment type="caution">
    <text evidence="3">The sequence shown here is derived from an EMBL/GenBank/DDBJ whole genome shotgun (WGS) entry which is preliminary data.</text>
</comment>
<keyword evidence="4" id="KW-1185">Reference proteome</keyword>
<feature type="region of interest" description="Disordered" evidence="1">
    <location>
        <begin position="1"/>
        <end position="23"/>
    </location>
</feature>
<dbReference type="InterPro" id="IPR038694">
    <property type="entry name" value="DUF427_sf"/>
</dbReference>
<dbReference type="Proteomes" id="UP000612746">
    <property type="component" value="Unassembled WGS sequence"/>
</dbReference>
<evidence type="ECO:0000259" key="2">
    <source>
        <dbReference type="Pfam" id="PF04248"/>
    </source>
</evidence>